<dbReference type="PATRIC" id="fig|1359.32.peg.1353"/>
<protein>
    <submittedName>
        <fullName evidence="3">Cys-tRNA(Pro) deacylase YbaK</fullName>
    </submittedName>
</protein>
<dbReference type="InterPro" id="IPR007214">
    <property type="entry name" value="YbaK/aa-tRNA-synth-assoc-dom"/>
</dbReference>
<dbReference type="GO" id="GO:0006412">
    <property type="term" value="P:translation"/>
    <property type="evidence" value="ECO:0007669"/>
    <property type="project" value="UniProtKB-KW"/>
</dbReference>
<dbReference type="RefSeq" id="WP_063281693.1">
    <property type="nucleotide sequence ID" value="NZ_LIYF01000020.1"/>
</dbReference>
<feature type="domain" description="YbaK/aminoacyl-tRNA synthetase-associated" evidence="2">
    <location>
        <begin position="41"/>
        <end position="140"/>
    </location>
</feature>
<dbReference type="SUPFAM" id="SSF55826">
    <property type="entry name" value="YbaK/ProRS associated domain"/>
    <property type="match status" value="1"/>
</dbReference>
<evidence type="ECO:0000313" key="4">
    <source>
        <dbReference type="Proteomes" id="UP000076519"/>
    </source>
</evidence>
<dbReference type="Gene3D" id="3.90.960.10">
    <property type="entry name" value="YbaK/aminoacyl-tRNA synthetase-associated domain"/>
    <property type="match status" value="1"/>
</dbReference>
<proteinExistence type="predicted"/>
<evidence type="ECO:0000313" key="3">
    <source>
        <dbReference type="EMBL" id="KZK06410.1"/>
    </source>
</evidence>
<dbReference type="Pfam" id="PF04073">
    <property type="entry name" value="tRNA_edit"/>
    <property type="match status" value="1"/>
</dbReference>
<reference evidence="3 4" key="1">
    <citation type="submission" date="2015-08" db="EMBL/GenBank/DDBJ databases">
        <title>Draft Genome Sequences of 11 Lactococcus lactis subspecies cremoris strains.</title>
        <authorList>
            <person name="Wels M."/>
            <person name="Backus L."/>
            <person name="Boekhorst J."/>
            <person name="Dijkstra A."/>
            <person name="Beerthuizen M."/>
            <person name="Siezen R."/>
            <person name="Bachmann H."/>
            <person name="Van Hijum S."/>
        </authorList>
    </citation>
    <scope>NUCLEOTIDE SEQUENCE [LARGE SCALE GENOMIC DNA]</scope>
    <source>
        <strain evidence="3 4">KW10</strain>
    </source>
</reference>
<keyword evidence="1" id="KW-0648">Protein biosynthesis</keyword>
<evidence type="ECO:0000256" key="1">
    <source>
        <dbReference type="ARBA" id="ARBA00022917"/>
    </source>
</evidence>
<evidence type="ECO:0000259" key="2">
    <source>
        <dbReference type="Pfam" id="PF04073"/>
    </source>
</evidence>
<organism evidence="3 4">
    <name type="scientific">Lactococcus lactis subsp. cremoris</name>
    <name type="common">Streptococcus cremoris</name>
    <dbReference type="NCBI Taxonomy" id="1359"/>
    <lineage>
        <taxon>Bacteria</taxon>
        <taxon>Bacillati</taxon>
        <taxon>Bacillota</taxon>
        <taxon>Bacilli</taxon>
        <taxon>Lactobacillales</taxon>
        <taxon>Streptococcaceae</taxon>
        <taxon>Lactococcus</taxon>
    </lineage>
</organism>
<dbReference type="EMBL" id="LIYF01000020">
    <property type="protein sequence ID" value="KZK06410.1"/>
    <property type="molecule type" value="Genomic_DNA"/>
</dbReference>
<dbReference type="AlphaFoldDB" id="A0A166JM62"/>
<gene>
    <name evidence="3" type="ORF">AB996_1186</name>
</gene>
<accession>A0A166JM62</accession>
<name>A0A166JM62_LACLC</name>
<dbReference type="InterPro" id="IPR036754">
    <property type="entry name" value="YbaK/aa-tRNA-synt-asso_dom_sf"/>
</dbReference>
<dbReference type="GO" id="GO:0002161">
    <property type="term" value="F:aminoacyl-tRNA deacylase activity"/>
    <property type="evidence" value="ECO:0007669"/>
    <property type="project" value="InterPro"/>
</dbReference>
<dbReference type="Proteomes" id="UP000076519">
    <property type="component" value="Unassembled WGS sequence"/>
</dbReference>
<sequence length="153" mass="17794">MINLEELFTKNKIYFELYRHSPIYTNEDAVIMKRKYGFQGTETKSLFLKDKSENNYIFFTFTTERTDFKALKKITGQKLSVESTEVMENTTKQKAGAVSPFGYSMNVPIIVDKELLLMDKLVFAPGRPDQTMVVKSNQLFEIIELLNIDYYLA</sequence>
<comment type="caution">
    <text evidence="3">The sequence shown here is derived from an EMBL/GenBank/DDBJ whole genome shotgun (WGS) entry which is preliminary data.</text>
</comment>